<evidence type="ECO:0000313" key="4">
    <source>
        <dbReference type="EMBL" id="PTD24484.1"/>
    </source>
</evidence>
<dbReference type="EMBL" id="PHHF01000032">
    <property type="protein sequence ID" value="PTD24484.1"/>
    <property type="molecule type" value="Genomic_DNA"/>
</dbReference>
<keyword evidence="1" id="KW-0732">Signal</keyword>
<keyword evidence="5" id="KW-1185">Reference proteome</keyword>
<dbReference type="Proteomes" id="UP000241206">
    <property type="component" value="Unassembled WGS sequence"/>
</dbReference>
<evidence type="ECO:0000256" key="1">
    <source>
        <dbReference type="SAM" id="SignalP"/>
    </source>
</evidence>
<evidence type="ECO:0000313" key="5">
    <source>
        <dbReference type="Proteomes" id="UP000241206"/>
    </source>
</evidence>
<gene>
    <name evidence="4" type="ORF">CV103_07430</name>
</gene>
<dbReference type="InterPro" id="IPR050278">
    <property type="entry name" value="Serine_Prot_S9B/DPPIV"/>
</dbReference>
<dbReference type="InterPro" id="IPR001375">
    <property type="entry name" value="Peptidase_S9_cat"/>
</dbReference>
<dbReference type="InterPro" id="IPR002469">
    <property type="entry name" value="Peptidase_S9B_N"/>
</dbReference>
<dbReference type="Gene3D" id="2.140.10.30">
    <property type="entry name" value="Dipeptidylpeptidase IV, N-terminal domain"/>
    <property type="match status" value="1"/>
</dbReference>
<dbReference type="GO" id="GO:0006508">
    <property type="term" value="P:proteolysis"/>
    <property type="evidence" value="ECO:0007669"/>
    <property type="project" value="InterPro"/>
</dbReference>
<reference evidence="4 5" key="1">
    <citation type="submission" date="2017-11" db="EMBL/GenBank/DDBJ databases">
        <title>Sphingomonas oleivorans sp. nov., isolated from oil-contaminated soil.</title>
        <authorList>
            <person name="Wang L."/>
            <person name="Chen L."/>
        </authorList>
    </citation>
    <scope>NUCLEOTIDE SEQUENCE [LARGE SCALE GENOMIC DNA]</scope>
    <source>
        <strain evidence="4 5">K101</strain>
    </source>
</reference>
<dbReference type="RefSeq" id="WP_041864744.1">
    <property type="nucleotide sequence ID" value="NZ_PHHF01000032.1"/>
</dbReference>
<feature type="domain" description="Dipeptidylpeptidase IV N-terminal" evidence="3">
    <location>
        <begin position="121"/>
        <end position="447"/>
    </location>
</feature>
<protein>
    <submittedName>
        <fullName evidence="4">S9 family peptidase</fullName>
    </submittedName>
</protein>
<dbReference type="Pfam" id="PF00326">
    <property type="entry name" value="Peptidase_S9"/>
    <property type="match status" value="1"/>
</dbReference>
<dbReference type="AlphaFoldDB" id="A0A2T4I4N3"/>
<feature type="signal peptide" evidence="1">
    <location>
        <begin position="1"/>
        <end position="23"/>
    </location>
</feature>
<dbReference type="Pfam" id="PF00930">
    <property type="entry name" value="DPPIV_N"/>
    <property type="match status" value="1"/>
</dbReference>
<organism evidence="4 5">
    <name type="scientific">Edaphosphingomonas fennica</name>
    <dbReference type="NCBI Taxonomy" id="114404"/>
    <lineage>
        <taxon>Bacteria</taxon>
        <taxon>Pseudomonadati</taxon>
        <taxon>Pseudomonadota</taxon>
        <taxon>Alphaproteobacteria</taxon>
        <taxon>Sphingomonadales</taxon>
        <taxon>Rhizorhabdaceae</taxon>
        <taxon>Edaphosphingomonas</taxon>
    </lineage>
</organism>
<name>A0A2T4I4N3_9SPHN</name>
<feature type="domain" description="Peptidase S9 prolyl oligopeptidase catalytic" evidence="2">
    <location>
        <begin position="534"/>
        <end position="734"/>
    </location>
</feature>
<evidence type="ECO:0000259" key="3">
    <source>
        <dbReference type="Pfam" id="PF00930"/>
    </source>
</evidence>
<dbReference type="PANTHER" id="PTHR11731:SF193">
    <property type="entry name" value="DIPEPTIDYL PEPTIDASE 9"/>
    <property type="match status" value="1"/>
</dbReference>
<proteinExistence type="predicted"/>
<sequence>MLRILAPAALIAAAALVPSTAFAEKITLERLFASPAIAGPTPRLLKLSPDGRLATLLRNRPDDAERFDLWAIDTRTGKARMLVDSRKVGTGAALSEAEKMQRERLRIGGSKGIVAYDWAPDGQHILVPLDGDLYLADLAGGVQRLTDSPETELDATVSDKGRFVSYVREGNLHVIDIASRGDRALTTDGGGTTSWGVAEFVANEELDRRRGHWWAPDDSLIAVARVDESKVEVSSRAAIGAEGTTLFQQRYPRAGTPNAAVELWLMKPDGSGRVKADLGTDPDIYIARVNWLPDASAILVQRLNRAQDRLDMLRVDARTGASTVLFSETAETWVNVNGNLHALRDGGLIWSSERDGYDHLYLWKDGAFRQLTHGKWAVEKLVGVDEKAGQLFFTGFADSTLEQHLYALDYRQGGEPRRLTAAGTWNDAVMDGAAARAIVTTTRPDQPKQVWLADAAGKRLAWIEENAVKGSHPLAPYVGDLVKPAYGTIKAADGATDLDYAMLVPPGLKPGEKAPAFVFVYGGPHAHTVKRDFFDLRMQYLAQQGWVVFMLDNRGMGDRGKAFEDPIHLQMGKPEVADQLKGVEWLKAQPFVDPAKVAVMGWSYGGYMTLKLLEAAPGTFAAGVSVAPVTRWELYDTAYTERYLGNPAKDKAPYDGASALDNATAIADPLLLVHGMADDNVLFEHSTALMAKLQDASKPFETMVYPGKTHSISGQATSLHLWRTIEAFLNRTVKAAK</sequence>
<evidence type="ECO:0000259" key="2">
    <source>
        <dbReference type="Pfam" id="PF00326"/>
    </source>
</evidence>
<dbReference type="Gene3D" id="3.40.50.1820">
    <property type="entry name" value="alpha/beta hydrolase"/>
    <property type="match status" value="1"/>
</dbReference>
<dbReference type="PANTHER" id="PTHR11731">
    <property type="entry name" value="PROTEASE FAMILY S9B,C DIPEPTIDYL-PEPTIDASE IV-RELATED"/>
    <property type="match status" value="1"/>
</dbReference>
<dbReference type="SUPFAM" id="SSF53474">
    <property type="entry name" value="alpha/beta-Hydrolases"/>
    <property type="match status" value="1"/>
</dbReference>
<accession>A0A2T4I4N3</accession>
<comment type="caution">
    <text evidence="4">The sequence shown here is derived from an EMBL/GenBank/DDBJ whole genome shotgun (WGS) entry which is preliminary data.</text>
</comment>
<dbReference type="GO" id="GO:0008236">
    <property type="term" value="F:serine-type peptidase activity"/>
    <property type="evidence" value="ECO:0007669"/>
    <property type="project" value="InterPro"/>
</dbReference>
<dbReference type="InterPro" id="IPR029058">
    <property type="entry name" value="AB_hydrolase_fold"/>
</dbReference>
<dbReference type="GO" id="GO:0008239">
    <property type="term" value="F:dipeptidyl-peptidase activity"/>
    <property type="evidence" value="ECO:0007669"/>
    <property type="project" value="TreeGrafter"/>
</dbReference>
<dbReference type="SUPFAM" id="SSF82171">
    <property type="entry name" value="DPP6 N-terminal domain-like"/>
    <property type="match status" value="1"/>
</dbReference>
<feature type="chain" id="PRO_5015697825" evidence="1">
    <location>
        <begin position="24"/>
        <end position="737"/>
    </location>
</feature>